<dbReference type="InterPro" id="IPR016186">
    <property type="entry name" value="C-type_lectin-like/link_sf"/>
</dbReference>
<dbReference type="WBParaSite" id="PSAMB.scaffold9668size4742.g32653.t1">
    <property type="protein sequence ID" value="PSAMB.scaffold9668size4742.g32653.t1"/>
    <property type="gene ID" value="PSAMB.scaffold9668size4742.g32653"/>
</dbReference>
<evidence type="ECO:0000313" key="4">
    <source>
        <dbReference type="WBParaSite" id="PSAMB.scaffold9668size4742.g32653.t1"/>
    </source>
</evidence>
<feature type="signal peptide" evidence="1">
    <location>
        <begin position="1"/>
        <end position="31"/>
    </location>
</feature>
<name>A0A914XS94_9BILA</name>
<dbReference type="AlphaFoldDB" id="A0A914XS94"/>
<sequence length="173" mass="19489">MTTYIVSKSFILCFLLSPFGFHGSMLASAQAIPNMDRFDHRGFGYFKNSLYILQETTTNLDMCVYMCHVRPACYGLSYKSTTSTCQLHAAPANSIFFASKLTVDSQYKLLVRQMHQEETCPDSSWKYLASSKKCYRSFNTTLKFAGAEIECNKFGYGGHIVQPSTNEEVTLIG</sequence>
<feature type="domain" description="Apple" evidence="2">
    <location>
        <begin position="51"/>
        <end position="103"/>
    </location>
</feature>
<dbReference type="InterPro" id="IPR003609">
    <property type="entry name" value="Pan_app"/>
</dbReference>
<dbReference type="Pfam" id="PF00024">
    <property type="entry name" value="PAN_1"/>
    <property type="match status" value="1"/>
</dbReference>
<dbReference type="InterPro" id="IPR016187">
    <property type="entry name" value="CTDL_fold"/>
</dbReference>
<evidence type="ECO:0000256" key="1">
    <source>
        <dbReference type="SAM" id="SignalP"/>
    </source>
</evidence>
<organism evidence="3 4">
    <name type="scientific">Plectus sambesii</name>
    <dbReference type="NCBI Taxonomy" id="2011161"/>
    <lineage>
        <taxon>Eukaryota</taxon>
        <taxon>Metazoa</taxon>
        <taxon>Ecdysozoa</taxon>
        <taxon>Nematoda</taxon>
        <taxon>Chromadorea</taxon>
        <taxon>Plectida</taxon>
        <taxon>Plectina</taxon>
        <taxon>Plectoidea</taxon>
        <taxon>Plectidae</taxon>
        <taxon>Plectus</taxon>
    </lineage>
</organism>
<keyword evidence="1" id="KW-0732">Signal</keyword>
<proteinExistence type="predicted"/>
<dbReference type="SUPFAM" id="SSF56436">
    <property type="entry name" value="C-type lectin-like"/>
    <property type="match status" value="1"/>
</dbReference>
<protein>
    <submittedName>
        <fullName evidence="4">Apple domain-containing protein</fullName>
    </submittedName>
</protein>
<keyword evidence="3" id="KW-1185">Reference proteome</keyword>
<feature type="chain" id="PRO_5037986879" evidence="1">
    <location>
        <begin position="32"/>
        <end position="173"/>
    </location>
</feature>
<evidence type="ECO:0000313" key="3">
    <source>
        <dbReference type="Proteomes" id="UP000887566"/>
    </source>
</evidence>
<dbReference type="Gene3D" id="3.10.100.10">
    <property type="entry name" value="Mannose-Binding Protein A, subunit A"/>
    <property type="match status" value="1"/>
</dbReference>
<reference evidence="4" key="1">
    <citation type="submission" date="2022-11" db="UniProtKB">
        <authorList>
            <consortium name="WormBaseParasite"/>
        </authorList>
    </citation>
    <scope>IDENTIFICATION</scope>
</reference>
<accession>A0A914XS94</accession>
<dbReference type="Proteomes" id="UP000887566">
    <property type="component" value="Unplaced"/>
</dbReference>
<evidence type="ECO:0000259" key="2">
    <source>
        <dbReference type="Pfam" id="PF00024"/>
    </source>
</evidence>